<dbReference type="GO" id="GO:0016616">
    <property type="term" value="F:oxidoreductase activity, acting on the CH-OH group of donors, NAD or NADP as acceptor"/>
    <property type="evidence" value="ECO:0007669"/>
    <property type="project" value="TreeGrafter"/>
</dbReference>
<dbReference type="Gene3D" id="3.40.50.720">
    <property type="entry name" value="NAD(P)-binding Rossmann-like Domain"/>
    <property type="match status" value="1"/>
</dbReference>
<accession>E6UAI9</accession>
<reference evidence="2 3" key="1">
    <citation type="journal article" date="2011" name="J. Bacteriol.">
        <title>Complete genome of the cellulolytic ruminal bacterium Ruminococcus albus 7.</title>
        <authorList>
            <person name="Suen G."/>
            <person name="Stevenson D.M."/>
            <person name="Bruce D.C."/>
            <person name="Chertkov O."/>
            <person name="Copeland A."/>
            <person name="Cheng J.F."/>
            <person name="Detter C."/>
            <person name="Detter J.C."/>
            <person name="Goodwin L.A."/>
            <person name="Han C.S."/>
            <person name="Hauser L.J."/>
            <person name="Ivanova N.N."/>
            <person name="Kyrpides N.C."/>
            <person name="Land M.L."/>
            <person name="Lapidus A."/>
            <person name="Lucas S."/>
            <person name="Ovchinnikova G."/>
            <person name="Pitluck S."/>
            <person name="Tapia R."/>
            <person name="Woyke T."/>
            <person name="Boyum J."/>
            <person name="Mead D."/>
            <person name="Weimer P.J."/>
        </authorList>
    </citation>
    <scope>NUCLEOTIDE SEQUENCE [LARGE SCALE GENOMIC DNA]</scope>
    <source>
        <strain evidence="3">ATCC 27210 / DSM 20455 / JCM 14654 / NCDO 2250 / 7</strain>
    </source>
</reference>
<dbReference type="Proteomes" id="UP000006919">
    <property type="component" value="Chromosome"/>
</dbReference>
<dbReference type="STRING" id="697329.Rumal_1917"/>
<proteinExistence type="inferred from homology"/>
<dbReference type="HOGENOM" id="CLU_010194_1_0_9"/>
<dbReference type="PANTHER" id="PTHR42760">
    <property type="entry name" value="SHORT-CHAIN DEHYDROGENASES/REDUCTASES FAMILY MEMBER"/>
    <property type="match status" value="1"/>
</dbReference>
<evidence type="ECO:0000256" key="1">
    <source>
        <dbReference type="ARBA" id="ARBA00006484"/>
    </source>
</evidence>
<name>E6UAI9_RUMA7</name>
<dbReference type="eggNOG" id="COG1028">
    <property type="taxonomic scope" value="Bacteria"/>
</dbReference>
<dbReference type="Pfam" id="PF13561">
    <property type="entry name" value="adh_short_C2"/>
    <property type="match status" value="1"/>
</dbReference>
<evidence type="ECO:0000313" key="3">
    <source>
        <dbReference type="Proteomes" id="UP000006919"/>
    </source>
</evidence>
<dbReference type="InterPro" id="IPR036291">
    <property type="entry name" value="NAD(P)-bd_dom_sf"/>
</dbReference>
<dbReference type="AlphaFoldDB" id="E6UAI9"/>
<gene>
    <name evidence="2" type="ordered locus">Rumal_1917</name>
</gene>
<dbReference type="Pfam" id="PF00106">
    <property type="entry name" value="adh_short"/>
    <property type="match status" value="1"/>
</dbReference>
<protein>
    <submittedName>
        <fullName evidence="2">Short-chain dehydrogenase/reductase SDR</fullName>
    </submittedName>
</protein>
<dbReference type="EMBL" id="CP002403">
    <property type="protein sequence ID" value="ADU22411.1"/>
    <property type="molecule type" value="Genomic_DNA"/>
</dbReference>
<dbReference type="InterPro" id="IPR002347">
    <property type="entry name" value="SDR_fam"/>
</dbReference>
<comment type="similarity">
    <text evidence="1">Belongs to the short-chain dehydrogenases/reductases (SDR) family.</text>
</comment>
<sequence>MGLEAAKAMPNDRIFLLSGRTIQKLDNAARLLKADDKQTYIMPCDTSDRKQVHELARYAASLGEVTNVIHSAGLSPSIAEPEKLLRVNALGTVYVNSEFAKVMKKGVIVDISSNSAYQLPKFMVPKGIYTLAEKDEAKFLVKLLRMCRFVKDSYKSSGLAYALSKNFVIWYAKKSAFEYGSCGIRICSLSPGLIATDMGECEKNEGSSMLRYTAEKRMGTPEELGFAIAMAADERNGYLTGVDILVDGGSVNGKYYQRKE</sequence>
<dbReference type="PRINTS" id="PR00081">
    <property type="entry name" value="GDHRDH"/>
</dbReference>
<dbReference type="CDD" id="cd05233">
    <property type="entry name" value="SDR_c"/>
    <property type="match status" value="1"/>
</dbReference>
<dbReference type="SUPFAM" id="SSF51735">
    <property type="entry name" value="NAD(P)-binding Rossmann-fold domains"/>
    <property type="match status" value="1"/>
</dbReference>
<organism evidence="2 3">
    <name type="scientific">Ruminococcus albus (strain ATCC 27210 / DSM 20455 / JCM 14654 / NCDO 2250 / 7)</name>
    <dbReference type="NCBI Taxonomy" id="697329"/>
    <lineage>
        <taxon>Bacteria</taxon>
        <taxon>Bacillati</taxon>
        <taxon>Bacillota</taxon>
        <taxon>Clostridia</taxon>
        <taxon>Eubacteriales</taxon>
        <taxon>Oscillospiraceae</taxon>
        <taxon>Ruminococcus</taxon>
    </lineage>
</organism>
<dbReference type="KEGG" id="ral:Rumal_1917"/>
<evidence type="ECO:0000313" key="2">
    <source>
        <dbReference type="EMBL" id="ADU22411.1"/>
    </source>
</evidence>